<evidence type="ECO:0000313" key="3">
    <source>
        <dbReference type="Proteomes" id="UP000095282"/>
    </source>
</evidence>
<proteinExistence type="predicted"/>
<keyword evidence="2" id="KW-1133">Transmembrane helix</keyword>
<dbReference type="AlphaFoldDB" id="A0A1I7UT42"/>
<dbReference type="Proteomes" id="UP000095282">
    <property type="component" value="Unplaced"/>
</dbReference>
<sequence length="87" mass="8801">MSHSEFGNCLLSAAACSPLKVILIVVGCVGVVLLIGIIGGVWYYRRRGAAKMNGGSQSTTVSTETGSMATGGSTGTKGSTVKSTGRF</sequence>
<accession>A0A1I7UT42</accession>
<evidence type="ECO:0000256" key="1">
    <source>
        <dbReference type="SAM" id="MobiDB-lite"/>
    </source>
</evidence>
<keyword evidence="3" id="KW-1185">Reference proteome</keyword>
<evidence type="ECO:0000256" key="2">
    <source>
        <dbReference type="SAM" id="Phobius"/>
    </source>
</evidence>
<keyword evidence="2" id="KW-0472">Membrane</keyword>
<protein>
    <submittedName>
        <fullName evidence="4">Uncharacterized protein</fullName>
    </submittedName>
</protein>
<organism evidence="3 4">
    <name type="scientific">Caenorhabditis tropicalis</name>
    <dbReference type="NCBI Taxonomy" id="1561998"/>
    <lineage>
        <taxon>Eukaryota</taxon>
        <taxon>Metazoa</taxon>
        <taxon>Ecdysozoa</taxon>
        <taxon>Nematoda</taxon>
        <taxon>Chromadorea</taxon>
        <taxon>Rhabditida</taxon>
        <taxon>Rhabditina</taxon>
        <taxon>Rhabditomorpha</taxon>
        <taxon>Rhabditoidea</taxon>
        <taxon>Rhabditidae</taxon>
        <taxon>Peloderinae</taxon>
        <taxon>Caenorhabditis</taxon>
    </lineage>
</organism>
<feature type="region of interest" description="Disordered" evidence="1">
    <location>
        <begin position="52"/>
        <end position="87"/>
    </location>
</feature>
<feature type="transmembrane region" description="Helical" evidence="2">
    <location>
        <begin position="21"/>
        <end position="44"/>
    </location>
</feature>
<reference evidence="4" key="1">
    <citation type="submission" date="2016-11" db="UniProtKB">
        <authorList>
            <consortium name="WormBaseParasite"/>
        </authorList>
    </citation>
    <scope>IDENTIFICATION</scope>
</reference>
<dbReference type="WBParaSite" id="Csp11.Scaffold630.g19077.t1">
    <property type="protein sequence ID" value="Csp11.Scaffold630.g19077.t1"/>
    <property type="gene ID" value="Csp11.Scaffold630.g19077"/>
</dbReference>
<name>A0A1I7UT42_9PELO</name>
<keyword evidence="2" id="KW-0812">Transmembrane</keyword>
<evidence type="ECO:0000313" key="4">
    <source>
        <dbReference type="WBParaSite" id="Csp11.Scaffold630.g19077.t1"/>
    </source>
</evidence>
<feature type="compositionally biased region" description="Low complexity" evidence="1">
    <location>
        <begin position="62"/>
        <end position="87"/>
    </location>
</feature>